<protein>
    <recommendedName>
        <fullName evidence="5">FAD/NAD(P)-binding domain-containing protein</fullName>
    </recommendedName>
</protein>
<dbReference type="InterPro" id="IPR018203">
    <property type="entry name" value="GDP_dissociation_inhibitor"/>
</dbReference>
<dbReference type="OrthoDB" id="9446342at2759"/>
<dbReference type="GO" id="GO:0005634">
    <property type="term" value="C:nucleus"/>
    <property type="evidence" value="ECO:0007669"/>
    <property type="project" value="TreeGrafter"/>
</dbReference>
<feature type="compositionally biased region" description="Low complexity" evidence="2">
    <location>
        <begin position="364"/>
        <end position="375"/>
    </location>
</feature>
<dbReference type="PANTHER" id="PTHR11787">
    <property type="entry name" value="RAB GDP-DISSOCIATION INHIBITOR"/>
    <property type="match status" value="1"/>
</dbReference>
<dbReference type="Gene3D" id="1.10.405.10">
    <property type="entry name" value="Guanine Nucleotide Dissociation Inhibitor, domain 1"/>
    <property type="match status" value="1"/>
</dbReference>
<keyword evidence="4" id="KW-1185">Reference proteome</keyword>
<dbReference type="Pfam" id="PF00996">
    <property type="entry name" value="GDI"/>
    <property type="match status" value="1"/>
</dbReference>
<gene>
    <name evidence="3" type="ORF">EWM64_g759</name>
</gene>
<dbReference type="GO" id="GO:0005092">
    <property type="term" value="F:GDP-dissociation inhibitor activity"/>
    <property type="evidence" value="ECO:0007669"/>
    <property type="project" value="InterPro"/>
</dbReference>
<evidence type="ECO:0000256" key="2">
    <source>
        <dbReference type="SAM" id="MobiDB-lite"/>
    </source>
</evidence>
<dbReference type="PANTHER" id="PTHR11787:SF4">
    <property type="entry name" value="CHM, RAB ESCORT PROTEIN 1"/>
    <property type="match status" value="1"/>
</dbReference>
<dbReference type="Gene3D" id="3.30.519.10">
    <property type="entry name" value="Guanine Nucleotide Dissociation Inhibitor, domain 2"/>
    <property type="match status" value="1"/>
</dbReference>
<proteinExistence type="inferred from homology"/>
<dbReference type="Proteomes" id="UP000298061">
    <property type="component" value="Unassembled WGS sequence"/>
</dbReference>
<evidence type="ECO:0000256" key="1">
    <source>
        <dbReference type="ARBA" id="ARBA00005593"/>
    </source>
</evidence>
<dbReference type="GO" id="GO:0007264">
    <property type="term" value="P:small GTPase-mediated signal transduction"/>
    <property type="evidence" value="ECO:0007669"/>
    <property type="project" value="InterPro"/>
</dbReference>
<dbReference type="STRING" id="135208.A0A4Z0AA98"/>
<evidence type="ECO:0000313" key="3">
    <source>
        <dbReference type="EMBL" id="TFY83253.1"/>
    </source>
</evidence>
<dbReference type="GO" id="GO:0016192">
    <property type="term" value="P:vesicle-mediated transport"/>
    <property type="evidence" value="ECO:0007669"/>
    <property type="project" value="TreeGrafter"/>
</dbReference>
<dbReference type="EMBL" id="SFCI01000041">
    <property type="protein sequence ID" value="TFY83253.1"/>
    <property type="molecule type" value="Genomic_DNA"/>
</dbReference>
<dbReference type="GO" id="GO:0005829">
    <property type="term" value="C:cytosol"/>
    <property type="evidence" value="ECO:0007669"/>
    <property type="project" value="TreeGrafter"/>
</dbReference>
<feature type="region of interest" description="Disordered" evidence="2">
    <location>
        <begin position="351"/>
        <end position="377"/>
    </location>
</feature>
<dbReference type="PRINTS" id="PR00891">
    <property type="entry name" value="RABGDIREP"/>
</dbReference>
<sequence>MDGEGDFDVVILGTGLTESITAAALSKAGFRVAHIDENSYYGGDQASLTLEELAQWADRRSTTEHTTPFLAVQRERFTSIVHSQEIPDHAREYSVSLLPSLIPSLGPLISSLIASGVARYGGYRLLERVGVYDPAVGIKSVPSSKEDIFKAKDMSLVHKRRLMRFLMFASGEFEDKAEFQGQADIPFVEFLRTKFSLEQQTAETIAYALAFCGVPSDPTQPALGRLRDTLRSSGRYGTSPFLVGHYGGLGEIAQGFCRVAAVNGGIYILGRQVQSVIPPECSESSPTKYTFNLNDFPEPLTADILISSPDLLPEALRATSFVPSTSASAPSHSVARCVAIIDQPVAFPPAGIPEPVEEVEPSAETEQSSSNTTQETHVDTSVVVFPPSSLEGGSSDSAAHAFVTGQGSMSAPEGKYIVYISLPIIDPQGASAEESLKPYLDALLRLAKRPSDDASSLNPLFTLFYIQHPFTSTNASSPSSQAQETPTCLVTPPSSVSLNEASDSASVAAESLFFKAIEVLKAKRPDLWKVEEGETSAGSAGDCFQEITTLWPPLEKDPDEDAEEW</sequence>
<comment type="caution">
    <text evidence="3">The sequence shown here is derived from an EMBL/GenBank/DDBJ whole genome shotgun (WGS) entry which is preliminary data.</text>
</comment>
<organism evidence="3 4">
    <name type="scientific">Hericium alpestre</name>
    <dbReference type="NCBI Taxonomy" id="135208"/>
    <lineage>
        <taxon>Eukaryota</taxon>
        <taxon>Fungi</taxon>
        <taxon>Dikarya</taxon>
        <taxon>Basidiomycota</taxon>
        <taxon>Agaricomycotina</taxon>
        <taxon>Agaricomycetes</taxon>
        <taxon>Russulales</taxon>
        <taxon>Hericiaceae</taxon>
        <taxon>Hericium</taxon>
    </lineage>
</organism>
<dbReference type="SUPFAM" id="SSF51905">
    <property type="entry name" value="FAD/NAD(P)-binding domain"/>
    <property type="match status" value="1"/>
</dbReference>
<evidence type="ECO:0008006" key="5">
    <source>
        <dbReference type="Google" id="ProtNLM"/>
    </source>
</evidence>
<dbReference type="SUPFAM" id="SSF54373">
    <property type="entry name" value="FAD-linked reductases, C-terminal domain"/>
    <property type="match status" value="1"/>
</dbReference>
<dbReference type="InterPro" id="IPR036188">
    <property type="entry name" value="FAD/NAD-bd_sf"/>
</dbReference>
<name>A0A4Z0AA98_9AGAM</name>
<reference evidence="3 4" key="1">
    <citation type="submission" date="2019-02" db="EMBL/GenBank/DDBJ databases">
        <title>Genome sequencing of the rare red list fungi Hericium alpestre (H. flagellum).</title>
        <authorList>
            <person name="Buettner E."/>
            <person name="Kellner H."/>
        </authorList>
    </citation>
    <scope>NUCLEOTIDE SEQUENCE [LARGE SCALE GENOMIC DNA]</scope>
    <source>
        <strain evidence="3 4">DSM 108284</strain>
    </source>
</reference>
<evidence type="ECO:0000313" key="4">
    <source>
        <dbReference type="Proteomes" id="UP000298061"/>
    </source>
</evidence>
<dbReference type="GO" id="GO:0005968">
    <property type="term" value="C:Rab-protein geranylgeranyltransferase complex"/>
    <property type="evidence" value="ECO:0007669"/>
    <property type="project" value="TreeGrafter"/>
</dbReference>
<dbReference type="Gene3D" id="3.50.50.60">
    <property type="entry name" value="FAD/NAD(P)-binding domain"/>
    <property type="match status" value="1"/>
</dbReference>
<dbReference type="AlphaFoldDB" id="A0A4Z0AA98"/>
<comment type="similarity">
    <text evidence="1">Belongs to the Rab GDI family.</text>
</comment>
<accession>A0A4Z0AA98</accession>